<evidence type="ECO:0000313" key="4">
    <source>
        <dbReference type="Proteomes" id="UP000018877"/>
    </source>
</evidence>
<dbReference type="SUPFAM" id="SSF53474">
    <property type="entry name" value="alpha/beta-Hydrolases"/>
    <property type="match status" value="1"/>
</dbReference>
<evidence type="ECO:0000259" key="2">
    <source>
        <dbReference type="Pfam" id="PF00561"/>
    </source>
</evidence>
<evidence type="ECO:0000256" key="1">
    <source>
        <dbReference type="ARBA" id="ARBA00022801"/>
    </source>
</evidence>
<dbReference type="RefSeq" id="WP_024031267.1">
    <property type="nucleotide sequence ID" value="NZ_ALAN01000218.1"/>
</dbReference>
<dbReference type="GO" id="GO:0016020">
    <property type="term" value="C:membrane"/>
    <property type="evidence" value="ECO:0007669"/>
    <property type="project" value="TreeGrafter"/>
</dbReference>
<dbReference type="PANTHER" id="PTHR43798">
    <property type="entry name" value="MONOACYLGLYCEROL LIPASE"/>
    <property type="match status" value="1"/>
</dbReference>
<proteinExistence type="predicted"/>
<dbReference type="InterPro" id="IPR050266">
    <property type="entry name" value="AB_hydrolase_sf"/>
</dbReference>
<sequence>MEFYKKTINGKDIQIADYPGEKGPIIAIHGLTGTYKNMHYYAEKFKGKYRFIAVDLRGRGNSAETDPEPSIFKHAEDILGLIKELKIENPILLGHSMGAFISSIVASRLHTVKAVILLDGAAKMSDHQQGIVTPSLGRISREYKSQEHYVEEIKRIYGNLGIAWDKTLQRAVEYEVGSVGDHWENKSTESRILADFESFYQFDPKQICPNITCPVLLVYANGDIGTMPPLFYLNHYEETQFYTKKLETVISDCNHYTMVFENREDINGYIESFLKKCETALSPIRN</sequence>
<reference evidence="3 4" key="1">
    <citation type="journal article" date="2014" name="Environ. Microbiol.">
        <title>The nitrate-ammonifying and nosZ-carrying bacterium Bacillus vireti is a potent source and sink for nitric and nitrous oxide under high nitrate conditions.</title>
        <authorList>
            <person name="Mania D."/>
            <person name="Heylen K."/>
            <person name="van Spanning R.J."/>
            <person name="Frostegard A."/>
        </authorList>
    </citation>
    <scope>NUCLEOTIDE SEQUENCE [LARGE SCALE GENOMIC DNA]</scope>
    <source>
        <strain evidence="3 4">LMG 21834</strain>
    </source>
</reference>
<keyword evidence="1 3" id="KW-0378">Hydrolase</keyword>
<keyword evidence="4" id="KW-1185">Reference proteome</keyword>
<dbReference type="Proteomes" id="UP000018877">
    <property type="component" value="Unassembled WGS sequence"/>
</dbReference>
<gene>
    <name evidence="3" type="ORF">BAVI_25574</name>
</gene>
<evidence type="ECO:0000313" key="3">
    <source>
        <dbReference type="EMBL" id="ETI65867.1"/>
    </source>
</evidence>
<dbReference type="AlphaFoldDB" id="A0AB94IFH9"/>
<feature type="domain" description="AB hydrolase-1" evidence="2">
    <location>
        <begin position="24"/>
        <end position="259"/>
    </location>
</feature>
<dbReference type="EMBL" id="ALAN01000218">
    <property type="protein sequence ID" value="ETI65867.1"/>
    <property type="molecule type" value="Genomic_DNA"/>
</dbReference>
<organism evidence="3 4">
    <name type="scientific">Neobacillus vireti LMG 21834</name>
    <dbReference type="NCBI Taxonomy" id="1131730"/>
    <lineage>
        <taxon>Bacteria</taxon>
        <taxon>Bacillati</taxon>
        <taxon>Bacillota</taxon>
        <taxon>Bacilli</taxon>
        <taxon>Bacillales</taxon>
        <taxon>Bacillaceae</taxon>
        <taxon>Neobacillus</taxon>
    </lineage>
</organism>
<name>A0AB94IFH9_9BACI</name>
<dbReference type="Gene3D" id="3.40.50.1820">
    <property type="entry name" value="alpha/beta hydrolase"/>
    <property type="match status" value="1"/>
</dbReference>
<dbReference type="PANTHER" id="PTHR43798:SF31">
    <property type="entry name" value="AB HYDROLASE SUPERFAMILY PROTEIN YCLE"/>
    <property type="match status" value="1"/>
</dbReference>
<dbReference type="InterPro" id="IPR029058">
    <property type="entry name" value="AB_hydrolase_fold"/>
</dbReference>
<dbReference type="GO" id="GO:0016787">
    <property type="term" value="F:hydrolase activity"/>
    <property type="evidence" value="ECO:0007669"/>
    <property type="project" value="UniProtKB-KW"/>
</dbReference>
<dbReference type="InterPro" id="IPR000073">
    <property type="entry name" value="AB_hydrolase_1"/>
</dbReference>
<protein>
    <submittedName>
        <fullName evidence="3">Alpha/beta hydrolase fold protein</fullName>
    </submittedName>
</protein>
<comment type="caution">
    <text evidence="3">The sequence shown here is derived from an EMBL/GenBank/DDBJ whole genome shotgun (WGS) entry which is preliminary data.</text>
</comment>
<accession>A0AB94IFH9</accession>
<dbReference type="Pfam" id="PF00561">
    <property type="entry name" value="Abhydrolase_1"/>
    <property type="match status" value="1"/>
</dbReference>